<evidence type="ECO:0000313" key="9">
    <source>
        <dbReference type="EMBL" id="CAD6532968.1"/>
    </source>
</evidence>
<keyword evidence="2" id="KW-1003">Cell membrane</keyword>
<protein>
    <recommendedName>
        <fullName evidence="11">DUF2029 domain-containing protein</fullName>
    </recommendedName>
</protein>
<feature type="transmembrane region" description="Helical" evidence="8">
    <location>
        <begin position="265"/>
        <end position="287"/>
    </location>
</feature>
<evidence type="ECO:0000256" key="2">
    <source>
        <dbReference type="ARBA" id="ARBA00022475"/>
    </source>
</evidence>
<feature type="transmembrane region" description="Helical" evidence="8">
    <location>
        <begin position="88"/>
        <end position="106"/>
    </location>
</feature>
<evidence type="ECO:0000313" key="10">
    <source>
        <dbReference type="Proteomes" id="UP000598032"/>
    </source>
</evidence>
<accession>A0ABM8NM81</accession>
<keyword evidence="4 8" id="KW-0812">Transmembrane</keyword>
<evidence type="ECO:0000256" key="7">
    <source>
        <dbReference type="ARBA" id="ARBA00024033"/>
    </source>
</evidence>
<evidence type="ECO:0008006" key="11">
    <source>
        <dbReference type="Google" id="ProtNLM"/>
    </source>
</evidence>
<dbReference type="Proteomes" id="UP000598032">
    <property type="component" value="Unassembled WGS sequence"/>
</dbReference>
<feature type="transmembrane region" description="Helical" evidence="8">
    <location>
        <begin position="15"/>
        <end position="34"/>
    </location>
</feature>
<evidence type="ECO:0000256" key="4">
    <source>
        <dbReference type="ARBA" id="ARBA00022692"/>
    </source>
</evidence>
<comment type="similarity">
    <text evidence="7">Belongs to the glycosyltransferase 87 family.</text>
</comment>
<keyword evidence="6 8" id="KW-0472">Membrane</keyword>
<evidence type="ECO:0000256" key="6">
    <source>
        <dbReference type="ARBA" id="ARBA00023136"/>
    </source>
</evidence>
<feature type="transmembrane region" description="Helical" evidence="8">
    <location>
        <begin position="112"/>
        <end position="132"/>
    </location>
</feature>
<feature type="transmembrane region" description="Helical" evidence="8">
    <location>
        <begin position="346"/>
        <end position="362"/>
    </location>
</feature>
<dbReference type="InterPro" id="IPR018584">
    <property type="entry name" value="GT87"/>
</dbReference>
<dbReference type="Pfam" id="PF09594">
    <property type="entry name" value="GT87"/>
    <property type="match status" value="1"/>
</dbReference>
<gene>
    <name evidence="9" type="ORF">LMG28140_02695</name>
</gene>
<evidence type="ECO:0000256" key="8">
    <source>
        <dbReference type="SAM" id="Phobius"/>
    </source>
</evidence>
<keyword evidence="5 8" id="KW-1133">Transmembrane helix</keyword>
<evidence type="ECO:0000256" key="1">
    <source>
        <dbReference type="ARBA" id="ARBA00004651"/>
    </source>
</evidence>
<reference evidence="9 10" key="1">
    <citation type="submission" date="2020-10" db="EMBL/GenBank/DDBJ databases">
        <authorList>
            <person name="Peeters C."/>
        </authorList>
    </citation>
    <scope>NUCLEOTIDE SEQUENCE [LARGE SCALE GENOMIC DNA]</scope>
    <source>
        <strain evidence="9 10">LMG 28140</strain>
    </source>
</reference>
<comment type="subcellular location">
    <subcellularLocation>
        <location evidence="1">Cell membrane</location>
        <topology evidence="1">Multi-pass membrane protein</topology>
    </subcellularLocation>
</comment>
<name>A0ABM8NM81_9BURK</name>
<dbReference type="EMBL" id="CAJHCP010000005">
    <property type="protein sequence ID" value="CAD6532968.1"/>
    <property type="molecule type" value="Genomic_DNA"/>
</dbReference>
<keyword evidence="3" id="KW-0808">Transferase</keyword>
<organism evidence="9 10">
    <name type="scientific">Paraburkholderia metrosideri</name>
    <dbReference type="NCBI Taxonomy" id="580937"/>
    <lineage>
        <taxon>Bacteria</taxon>
        <taxon>Pseudomonadati</taxon>
        <taxon>Pseudomonadota</taxon>
        <taxon>Betaproteobacteria</taxon>
        <taxon>Burkholderiales</taxon>
        <taxon>Burkholderiaceae</taxon>
        <taxon>Paraburkholderia</taxon>
    </lineage>
</organism>
<proteinExistence type="inferred from homology"/>
<sequence length="419" mass="45960">MERNTHWLNERRLSHYPRIILTLFIAIAVVWVVLSKHMIDIKGKPLGYDFITFWGASHLGLTGHPADAYDIRLISDAEKIAVPRLNSLFVWYYPPAFYLVILPLAFLPYLVAYLSFILATLACYVVLLYRVVRNKTAWCYLAAFSGLWMNFFHGQNAFLTASLAGAALMCLPRRPILAGVLVGLLAIKPHLALLFPVALIAIGAWSTLITAAVTAILFTAIGTAVLGVGTLKACVASLGFARHFLETGLLPWAKMPTVFAFGRLLGLPVAGAYAVHAVVAVGATLVVWRVWRHCRDWQLRGAALMTATFLISPYLFDYDLAWLAFPIAWLALGGLRDGWLRGDREVLVAAWLLPLLMSPIVKAVPIQIGPWVLGALLAVIVRRAARSPAARGPVANEESADRGETVQLGRALNDHPVTP</sequence>
<comment type="caution">
    <text evidence="9">The sequence shown here is derived from an EMBL/GenBank/DDBJ whole genome shotgun (WGS) entry which is preliminary data.</text>
</comment>
<evidence type="ECO:0000256" key="5">
    <source>
        <dbReference type="ARBA" id="ARBA00022989"/>
    </source>
</evidence>
<keyword evidence="10" id="KW-1185">Reference proteome</keyword>
<evidence type="ECO:0000256" key="3">
    <source>
        <dbReference type="ARBA" id="ARBA00022679"/>
    </source>
</evidence>